<proteinExistence type="predicted"/>
<evidence type="ECO:0000313" key="2">
    <source>
        <dbReference type="Proteomes" id="UP000215914"/>
    </source>
</evidence>
<sequence>MLCLNCLRDVSDHLLATCTLCVSAEQTKDLRYTWSLHREEQVVVGFGS</sequence>
<accession>A0A9K3HJ63</accession>
<reference evidence="1" key="2">
    <citation type="submission" date="2020-06" db="EMBL/GenBank/DDBJ databases">
        <title>Helianthus annuus Genome sequencing and assembly Release 2.</title>
        <authorList>
            <person name="Gouzy J."/>
            <person name="Langlade N."/>
            <person name="Munos S."/>
        </authorList>
    </citation>
    <scope>NUCLEOTIDE SEQUENCE</scope>
    <source>
        <tissue evidence="1">Leaves</tissue>
    </source>
</reference>
<evidence type="ECO:0000313" key="1">
    <source>
        <dbReference type="EMBL" id="KAF5779311.1"/>
    </source>
</evidence>
<protein>
    <submittedName>
        <fullName evidence="1">Uncharacterized protein</fullName>
    </submittedName>
</protein>
<dbReference type="Gramene" id="mRNA:HanXRQr2_Chr12g0557881">
    <property type="protein sequence ID" value="mRNA:HanXRQr2_Chr12g0557881"/>
    <property type="gene ID" value="HanXRQr2_Chr12g0557881"/>
</dbReference>
<reference evidence="1" key="1">
    <citation type="journal article" date="2017" name="Nature">
        <title>The sunflower genome provides insights into oil metabolism, flowering and Asterid evolution.</title>
        <authorList>
            <person name="Badouin H."/>
            <person name="Gouzy J."/>
            <person name="Grassa C.J."/>
            <person name="Murat F."/>
            <person name="Staton S.E."/>
            <person name="Cottret L."/>
            <person name="Lelandais-Briere C."/>
            <person name="Owens G.L."/>
            <person name="Carrere S."/>
            <person name="Mayjonade B."/>
            <person name="Legrand L."/>
            <person name="Gill N."/>
            <person name="Kane N.C."/>
            <person name="Bowers J.E."/>
            <person name="Hubner S."/>
            <person name="Bellec A."/>
            <person name="Berard A."/>
            <person name="Berges H."/>
            <person name="Blanchet N."/>
            <person name="Boniface M.C."/>
            <person name="Brunel D."/>
            <person name="Catrice O."/>
            <person name="Chaidir N."/>
            <person name="Claudel C."/>
            <person name="Donnadieu C."/>
            <person name="Faraut T."/>
            <person name="Fievet G."/>
            <person name="Helmstetter N."/>
            <person name="King M."/>
            <person name="Knapp S.J."/>
            <person name="Lai Z."/>
            <person name="Le Paslier M.C."/>
            <person name="Lippi Y."/>
            <person name="Lorenzon L."/>
            <person name="Mandel J.R."/>
            <person name="Marage G."/>
            <person name="Marchand G."/>
            <person name="Marquand E."/>
            <person name="Bret-Mestries E."/>
            <person name="Morien E."/>
            <person name="Nambeesan S."/>
            <person name="Nguyen T."/>
            <person name="Pegot-Espagnet P."/>
            <person name="Pouilly N."/>
            <person name="Raftis F."/>
            <person name="Sallet E."/>
            <person name="Schiex T."/>
            <person name="Thomas J."/>
            <person name="Vandecasteele C."/>
            <person name="Vares D."/>
            <person name="Vear F."/>
            <person name="Vautrin S."/>
            <person name="Crespi M."/>
            <person name="Mangin B."/>
            <person name="Burke J.M."/>
            <person name="Salse J."/>
            <person name="Munos S."/>
            <person name="Vincourt P."/>
            <person name="Rieseberg L.H."/>
            <person name="Langlade N.B."/>
        </authorList>
    </citation>
    <scope>NUCLEOTIDE SEQUENCE</scope>
    <source>
        <tissue evidence="1">Leaves</tissue>
    </source>
</reference>
<dbReference type="EMBL" id="MNCJ02000327">
    <property type="protein sequence ID" value="KAF5779311.1"/>
    <property type="molecule type" value="Genomic_DNA"/>
</dbReference>
<gene>
    <name evidence="1" type="ORF">HanXRQr2_Chr12g0557881</name>
</gene>
<keyword evidence="2" id="KW-1185">Reference proteome</keyword>
<organism evidence="1 2">
    <name type="scientific">Helianthus annuus</name>
    <name type="common">Common sunflower</name>
    <dbReference type="NCBI Taxonomy" id="4232"/>
    <lineage>
        <taxon>Eukaryota</taxon>
        <taxon>Viridiplantae</taxon>
        <taxon>Streptophyta</taxon>
        <taxon>Embryophyta</taxon>
        <taxon>Tracheophyta</taxon>
        <taxon>Spermatophyta</taxon>
        <taxon>Magnoliopsida</taxon>
        <taxon>eudicotyledons</taxon>
        <taxon>Gunneridae</taxon>
        <taxon>Pentapetalae</taxon>
        <taxon>asterids</taxon>
        <taxon>campanulids</taxon>
        <taxon>Asterales</taxon>
        <taxon>Asteraceae</taxon>
        <taxon>Asteroideae</taxon>
        <taxon>Heliantheae alliance</taxon>
        <taxon>Heliantheae</taxon>
        <taxon>Helianthus</taxon>
    </lineage>
</organism>
<dbReference type="AlphaFoldDB" id="A0A9K3HJ63"/>
<dbReference type="Proteomes" id="UP000215914">
    <property type="component" value="Unassembled WGS sequence"/>
</dbReference>
<name>A0A9K3HJ63_HELAN</name>
<comment type="caution">
    <text evidence="1">The sequence shown here is derived from an EMBL/GenBank/DDBJ whole genome shotgun (WGS) entry which is preliminary data.</text>
</comment>